<gene>
    <name evidence="1" type="ORF">HUJ06_023495</name>
</gene>
<accession>A0A822XPQ6</accession>
<name>A0A822XPQ6_NELNU</name>
<organism evidence="1 2">
    <name type="scientific">Nelumbo nucifera</name>
    <name type="common">Sacred lotus</name>
    <dbReference type="NCBI Taxonomy" id="4432"/>
    <lineage>
        <taxon>Eukaryota</taxon>
        <taxon>Viridiplantae</taxon>
        <taxon>Streptophyta</taxon>
        <taxon>Embryophyta</taxon>
        <taxon>Tracheophyta</taxon>
        <taxon>Spermatophyta</taxon>
        <taxon>Magnoliopsida</taxon>
        <taxon>Proteales</taxon>
        <taxon>Nelumbonaceae</taxon>
        <taxon>Nelumbo</taxon>
    </lineage>
</organism>
<dbReference type="PANTHER" id="PTHR33735">
    <property type="entry name" value="EXPRESSED PROTEIN"/>
    <property type="match status" value="1"/>
</dbReference>
<comment type="caution">
    <text evidence="1">The sequence shown here is derived from an EMBL/GenBank/DDBJ whole genome shotgun (WGS) entry which is preliminary data.</text>
</comment>
<dbReference type="AlphaFoldDB" id="A0A822XPQ6"/>
<dbReference type="Proteomes" id="UP000607653">
    <property type="component" value="Unassembled WGS sequence"/>
</dbReference>
<dbReference type="PANTHER" id="PTHR33735:SF14">
    <property type="entry name" value="PHAGE CAPSID SCAFFOLDING PROTEIN (GPO) SERINE PEPTIDASE"/>
    <property type="match status" value="1"/>
</dbReference>
<protein>
    <submittedName>
        <fullName evidence="1">Uncharacterized protein</fullName>
    </submittedName>
</protein>
<evidence type="ECO:0000313" key="2">
    <source>
        <dbReference type="Proteomes" id="UP000607653"/>
    </source>
</evidence>
<dbReference type="EMBL" id="DUZY01000001">
    <property type="protein sequence ID" value="DAD22032.1"/>
    <property type="molecule type" value="Genomic_DNA"/>
</dbReference>
<evidence type="ECO:0000313" key="1">
    <source>
        <dbReference type="EMBL" id="DAD22032.1"/>
    </source>
</evidence>
<reference evidence="1 2" key="1">
    <citation type="journal article" date="2020" name="Mol. Biol. Evol.">
        <title>Distinct Expression and Methylation Patterns for Genes with Different Fates following a Single Whole-Genome Duplication in Flowering Plants.</title>
        <authorList>
            <person name="Shi T."/>
            <person name="Rahmani R.S."/>
            <person name="Gugger P.F."/>
            <person name="Wang M."/>
            <person name="Li H."/>
            <person name="Zhang Y."/>
            <person name="Li Z."/>
            <person name="Wang Q."/>
            <person name="Van de Peer Y."/>
            <person name="Marchal K."/>
            <person name="Chen J."/>
        </authorList>
    </citation>
    <scope>NUCLEOTIDE SEQUENCE [LARGE SCALE GENOMIC DNA]</scope>
    <source>
        <tissue evidence="1">Leaf</tissue>
    </source>
</reference>
<proteinExistence type="predicted"/>
<keyword evidence="2" id="KW-1185">Reference proteome</keyword>
<sequence>MSIIRPIIYYDLSSLRRGSWVSVPNPNRLLFSSTSKYGNNFLANRGLLSLGILSFSGRVLNKTNTKMRNWIFGMLISIILPFWRNKWAPLLTLKREVDTVVETIENVVNVVEVVAEEVENVADEIAKKLPEGGKLKEAVCAVEHIAKEAAKDAHLAEEFLEKVEEVEKDVEALIEPILAQSSSREDDEQK</sequence>